<evidence type="ECO:0000256" key="4">
    <source>
        <dbReference type="ARBA" id="ARBA00022801"/>
    </source>
</evidence>
<comment type="catalytic activity">
    <reaction evidence="1 6">
        <text>The enzyme specifically hydrolyzes (1-&gt;4)-beta-D-galactosidic linkages in type I arabinogalactans.</text>
        <dbReference type="EC" id="3.2.1.89"/>
    </reaction>
</comment>
<feature type="chain" id="PRO_5009029606" description="Arabinogalactan endo-beta-1,4-galactanase" evidence="6">
    <location>
        <begin position="22"/>
        <end position="358"/>
    </location>
</feature>
<reference evidence="8" key="1">
    <citation type="submission" date="2016-10" db="EMBL/GenBank/DDBJ databases">
        <authorList>
            <person name="Varghese N."/>
            <person name="Submissions S."/>
        </authorList>
    </citation>
    <scope>NUCLEOTIDE SEQUENCE [LARGE SCALE GENOMIC DNA]</scope>
    <source>
        <strain evidence="8">DSM 21580</strain>
    </source>
</reference>
<dbReference type="AlphaFoldDB" id="A0A1H6BHP5"/>
<dbReference type="SUPFAM" id="SSF51445">
    <property type="entry name" value="(Trans)glycosidases"/>
    <property type="match status" value="1"/>
</dbReference>
<dbReference type="InterPro" id="IPR011683">
    <property type="entry name" value="Glyco_hydro_53"/>
</dbReference>
<dbReference type="GO" id="GO:0045490">
    <property type="term" value="P:pectin catabolic process"/>
    <property type="evidence" value="ECO:0007669"/>
    <property type="project" value="TreeGrafter"/>
</dbReference>
<accession>A0A1H6BHP5</accession>
<dbReference type="OrthoDB" id="9768786at2"/>
<feature type="signal peptide" evidence="6">
    <location>
        <begin position="1"/>
        <end position="21"/>
    </location>
</feature>
<proteinExistence type="inferred from homology"/>
<dbReference type="GO" id="GO:0031218">
    <property type="term" value="F:arabinogalactan endo-1,4-beta-galactosidase activity"/>
    <property type="evidence" value="ECO:0007669"/>
    <property type="project" value="UniProtKB-EC"/>
</dbReference>
<dbReference type="InterPro" id="IPR017853">
    <property type="entry name" value="GH"/>
</dbReference>
<dbReference type="RefSeq" id="WP_103914731.1">
    <property type="nucleotide sequence ID" value="NZ_FNUS01000008.1"/>
</dbReference>
<keyword evidence="6" id="KW-0732">Signal</keyword>
<evidence type="ECO:0000256" key="5">
    <source>
        <dbReference type="ARBA" id="ARBA00023295"/>
    </source>
</evidence>
<dbReference type="EC" id="3.2.1.89" evidence="3 6"/>
<evidence type="ECO:0000256" key="2">
    <source>
        <dbReference type="ARBA" id="ARBA00010687"/>
    </source>
</evidence>
<keyword evidence="4 6" id="KW-0378">Hydrolase</keyword>
<keyword evidence="5 6" id="KW-0326">Glycosidase</keyword>
<sequence length="358" mass="40500">MNLVKFSFGFILMLFLFSCNRSENSPQKTPENNSKILEIKGAELSFLPEIRASNEVFYNQKNVAEDMLTTLKNAGVNTIRLRLWVNPSTSNSSFESVKNLAQEIKNNGLKVLLSVHYSDTWADPAHQVKPKLWENDDFETLKSDVYNYTKKIVQEINPDYIQIGNENNNGFLFPEGNINQFSQFKALLENGISAVRNTNSSTKIIIHFAGFVGAENFYSQISDVDFDIIGLSYYPMFHGKNLSVLQNNLTQISEKFNKPICIVETSYPFTFGFNDATTNIIGDNSQIISDFAATPDGQKAYLLKIKQIISDVPKGIGFCYWGDEWTAFKGKNSTNGSSYENQAFWDFNNKALPVLDVY</sequence>
<gene>
    <name evidence="7" type="ORF">SAMN05421847_2897</name>
</gene>
<dbReference type="Pfam" id="PF07745">
    <property type="entry name" value="Glyco_hydro_53"/>
    <property type="match status" value="1"/>
</dbReference>
<dbReference type="GO" id="GO:0015926">
    <property type="term" value="F:glucosidase activity"/>
    <property type="evidence" value="ECO:0007669"/>
    <property type="project" value="InterPro"/>
</dbReference>
<evidence type="ECO:0000313" key="7">
    <source>
        <dbReference type="EMBL" id="SEG60220.1"/>
    </source>
</evidence>
<evidence type="ECO:0000256" key="3">
    <source>
        <dbReference type="ARBA" id="ARBA00012556"/>
    </source>
</evidence>
<evidence type="ECO:0000256" key="1">
    <source>
        <dbReference type="ARBA" id="ARBA00001695"/>
    </source>
</evidence>
<organism evidence="7 8">
    <name type="scientific">Halpernia humi</name>
    <dbReference type="NCBI Taxonomy" id="493375"/>
    <lineage>
        <taxon>Bacteria</taxon>
        <taxon>Pseudomonadati</taxon>
        <taxon>Bacteroidota</taxon>
        <taxon>Flavobacteriia</taxon>
        <taxon>Flavobacteriales</taxon>
        <taxon>Weeksellaceae</taxon>
        <taxon>Chryseobacterium group</taxon>
        <taxon>Halpernia</taxon>
    </lineage>
</organism>
<dbReference type="PANTHER" id="PTHR34983">
    <property type="entry name" value="ARABINOGALACTAN ENDO-BETA-1,4-GALACTANASE A"/>
    <property type="match status" value="1"/>
</dbReference>
<keyword evidence="8" id="KW-1185">Reference proteome</keyword>
<name>A0A1H6BHP5_9FLAO</name>
<evidence type="ECO:0000256" key="6">
    <source>
        <dbReference type="RuleBase" id="RU361192"/>
    </source>
</evidence>
<dbReference type="EMBL" id="FNUS01000008">
    <property type="protein sequence ID" value="SEG60220.1"/>
    <property type="molecule type" value="Genomic_DNA"/>
</dbReference>
<dbReference type="Proteomes" id="UP000236738">
    <property type="component" value="Unassembled WGS sequence"/>
</dbReference>
<dbReference type="PANTHER" id="PTHR34983:SF1">
    <property type="entry name" value="ARABINOGALACTAN ENDO-BETA-1,4-GALACTANASE A"/>
    <property type="match status" value="1"/>
</dbReference>
<evidence type="ECO:0000313" key="8">
    <source>
        <dbReference type="Proteomes" id="UP000236738"/>
    </source>
</evidence>
<dbReference type="PROSITE" id="PS51257">
    <property type="entry name" value="PROKAR_LIPOPROTEIN"/>
    <property type="match status" value="1"/>
</dbReference>
<dbReference type="Gene3D" id="3.20.20.80">
    <property type="entry name" value="Glycosidases"/>
    <property type="match status" value="1"/>
</dbReference>
<comment type="similarity">
    <text evidence="2 6">Belongs to the glycosyl hydrolase 53 family.</text>
</comment>
<protein>
    <recommendedName>
        <fullName evidence="3 6">Arabinogalactan endo-beta-1,4-galactanase</fullName>
        <ecNumber evidence="3 6">3.2.1.89</ecNumber>
    </recommendedName>
</protein>